<feature type="region of interest" description="Disordered" evidence="1">
    <location>
        <begin position="33"/>
        <end position="146"/>
    </location>
</feature>
<dbReference type="AlphaFoldDB" id="A0AAV2MZ01"/>
<evidence type="ECO:0000256" key="1">
    <source>
        <dbReference type="SAM" id="MobiDB-lite"/>
    </source>
</evidence>
<evidence type="ECO:0000313" key="3">
    <source>
        <dbReference type="Proteomes" id="UP001497644"/>
    </source>
</evidence>
<name>A0AAV2MZ01_9HYME</name>
<feature type="compositionally biased region" description="Low complexity" evidence="1">
    <location>
        <begin position="39"/>
        <end position="49"/>
    </location>
</feature>
<comment type="caution">
    <text evidence="2">The sequence shown here is derived from an EMBL/GenBank/DDBJ whole genome shotgun (WGS) entry which is preliminary data.</text>
</comment>
<accession>A0AAV2MZ01</accession>
<protein>
    <submittedName>
        <fullName evidence="2">Uncharacterized protein</fullName>
    </submittedName>
</protein>
<dbReference type="Proteomes" id="UP001497644">
    <property type="component" value="Unassembled WGS sequence"/>
</dbReference>
<dbReference type="EMBL" id="CAXIPU020000941">
    <property type="protein sequence ID" value="CAL1672788.1"/>
    <property type="molecule type" value="Genomic_DNA"/>
</dbReference>
<keyword evidence="3" id="KW-1185">Reference proteome</keyword>
<gene>
    <name evidence="2" type="ORF">LPLAT_LOCUS11750</name>
</gene>
<proteinExistence type="predicted"/>
<reference evidence="2" key="1">
    <citation type="submission" date="2024-04" db="EMBL/GenBank/DDBJ databases">
        <authorList>
            <consortium name="Molecular Ecology Group"/>
        </authorList>
    </citation>
    <scope>NUCLEOTIDE SEQUENCE</scope>
</reference>
<sequence>MFRLQKFNCGAPQFPVNGGRCLYSYLRYSTLHASPTPPTSTATQTAAPARVHRGTQARVEVRSVDQATQSDSDWEPPLTSAATQTDTPGPDPLETRSNTPPGLPPARKRARSAPAPTGRTSRRNRWGPLRRTQTKPSITFRERRSQ</sequence>
<organism evidence="2 3">
    <name type="scientific">Lasius platythorax</name>
    <dbReference type="NCBI Taxonomy" id="488582"/>
    <lineage>
        <taxon>Eukaryota</taxon>
        <taxon>Metazoa</taxon>
        <taxon>Ecdysozoa</taxon>
        <taxon>Arthropoda</taxon>
        <taxon>Hexapoda</taxon>
        <taxon>Insecta</taxon>
        <taxon>Pterygota</taxon>
        <taxon>Neoptera</taxon>
        <taxon>Endopterygota</taxon>
        <taxon>Hymenoptera</taxon>
        <taxon>Apocrita</taxon>
        <taxon>Aculeata</taxon>
        <taxon>Formicoidea</taxon>
        <taxon>Formicidae</taxon>
        <taxon>Formicinae</taxon>
        <taxon>Lasius</taxon>
        <taxon>Lasius</taxon>
    </lineage>
</organism>
<evidence type="ECO:0000313" key="2">
    <source>
        <dbReference type="EMBL" id="CAL1672788.1"/>
    </source>
</evidence>